<dbReference type="PANTHER" id="PTHR37166:SF1">
    <property type="entry name" value="PROTEIN FLAG"/>
    <property type="match status" value="1"/>
</dbReference>
<protein>
    <recommendedName>
        <fullName evidence="4">Flagellar protein FlaG</fullName>
    </recommendedName>
</protein>
<dbReference type="InterPro" id="IPR005186">
    <property type="entry name" value="FlaG"/>
</dbReference>
<dbReference type="SUPFAM" id="SSF160214">
    <property type="entry name" value="FlaG-like"/>
    <property type="match status" value="1"/>
</dbReference>
<dbReference type="EMBL" id="CAJPVI010000004">
    <property type="protein sequence ID" value="CAG2135035.1"/>
    <property type="molecule type" value="Genomic_DNA"/>
</dbReference>
<dbReference type="RefSeq" id="WP_211952257.1">
    <property type="nucleotide sequence ID" value="NZ_CAJPVI010000004.1"/>
</dbReference>
<feature type="region of interest" description="Disordered" evidence="1">
    <location>
        <begin position="1"/>
        <end position="44"/>
    </location>
</feature>
<accession>A0ABN7PV98</accession>
<organism evidence="2 3">
    <name type="scientific">Cupriavidus numazuensis</name>
    <dbReference type="NCBI Taxonomy" id="221992"/>
    <lineage>
        <taxon>Bacteria</taxon>
        <taxon>Pseudomonadati</taxon>
        <taxon>Pseudomonadota</taxon>
        <taxon>Betaproteobacteria</taxon>
        <taxon>Burkholderiales</taxon>
        <taxon>Burkholderiaceae</taxon>
        <taxon>Cupriavidus</taxon>
    </lineage>
</organism>
<feature type="compositionally biased region" description="Polar residues" evidence="1">
    <location>
        <begin position="25"/>
        <end position="34"/>
    </location>
</feature>
<proteinExistence type="predicted"/>
<dbReference type="InterPro" id="IPR035924">
    <property type="entry name" value="FlaG-like_sf"/>
</dbReference>
<gene>
    <name evidence="2" type="ORF">LMG26411_01064</name>
</gene>
<name>A0ABN7PV98_9BURK</name>
<dbReference type="Gene3D" id="3.30.160.170">
    <property type="entry name" value="FlaG-like"/>
    <property type="match status" value="1"/>
</dbReference>
<evidence type="ECO:0000313" key="3">
    <source>
        <dbReference type="Proteomes" id="UP000672657"/>
    </source>
</evidence>
<evidence type="ECO:0008006" key="4">
    <source>
        <dbReference type="Google" id="ProtNLM"/>
    </source>
</evidence>
<keyword evidence="3" id="KW-1185">Reference proteome</keyword>
<evidence type="ECO:0000256" key="1">
    <source>
        <dbReference type="SAM" id="MobiDB-lite"/>
    </source>
</evidence>
<reference evidence="2 3" key="1">
    <citation type="submission" date="2021-03" db="EMBL/GenBank/DDBJ databases">
        <authorList>
            <person name="Peeters C."/>
        </authorList>
    </citation>
    <scope>NUCLEOTIDE SEQUENCE [LARGE SCALE GENOMIC DNA]</scope>
    <source>
        <strain evidence="2 3">LMG 26411</strain>
    </source>
</reference>
<comment type="caution">
    <text evidence="2">The sequence shown here is derived from an EMBL/GenBank/DDBJ whole genome shotgun (WGS) entry which is preliminary data.</text>
</comment>
<evidence type="ECO:0000313" key="2">
    <source>
        <dbReference type="EMBL" id="CAG2135035.1"/>
    </source>
</evidence>
<dbReference type="PANTHER" id="PTHR37166">
    <property type="entry name" value="PROTEIN FLAG"/>
    <property type="match status" value="1"/>
</dbReference>
<sequence length="118" mass="12582">MISPTGLPQPASVSLHGVAQPSAAERQTGTQPEVSTREGGARPVRTEALATALTSLSEALRASPVDVRFTIDAETHRVVTNVVSRESGDIIRQMPSEEALRITRAIDRLQGLLIDQTA</sequence>
<dbReference type="Pfam" id="PF03646">
    <property type="entry name" value="FlaG"/>
    <property type="match status" value="1"/>
</dbReference>
<dbReference type="Proteomes" id="UP000672657">
    <property type="component" value="Unassembled WGS sequence"/>
</dbReference>